<evidence type="ECO:0000313" key="4">
    <source>
        <dbReference type="Proteomes" id="UP000028488"/>
    </source>
</evidence>
<dbReference type="PANTHER" id="PTHR31126:SF1">
    <property type="entry name" value="TYROSINE SPECIFIC PROTEIN PHOSPHATASES DOMAIN-CONTAINING PROTEIN"/>
    <property type="match status" value="1"/>
</dbReference>
<protein>
    <submittedName>
        <fullName evidence="3">Protein tyrosine phosphatase</fullName>
    </submittedName>
</protein>
<sequence>MTPIPLTSVPNLRDVGGYRTRDGAKVRTGVYFRSTDLSRVADTDMPLLDGLGIRTVYDLRTADERDAAPDKLPDGARAVALDVLADKGIRSIPAQMLQVIADPMIAERELGGGRAIDYFEGSYRDFVVMPSAVSSYRELFGGLASNGNTPALVHCTTGKDRTGWATAALLLLLGVGEDDVVHDYLLTNELLLPSFAGVFEKFVDAGGDPALLEPVLGVREQYLEVSLATMREKYGTVERYFSDGLGLDTGVQTLLRERMIAD</sequence>
<dbReference type="RefSeq" id="WP_128639040.1">
    <property type="nucleotide sequence ID" value="NZ_CP008947.1"/>
</dbReference>
<feature type="domain" description="Tyrosine specific protein phosphatases" evidence="2">
    <location>
        <begin position="124"/>
        <end position="181"/>
    </location>
</feature>
<dbReference type="InterPro" id="IPR016130">
    <property type="entry name" value="Tyr_Pase_AS"/>
</dbReference>
<accession>A0A076EMX1</accession>
<dbReference type="Pfam" id="PF13350">
    <property type="entry name" value="Y_phosphatase3"/>
    <property type="match status" value="1"/>
</dbReference>
<dbReference type="PROSITE" id="PS00383">
    <property type="entry name" value="TYR_PHOSPHATASE_1"/>
    <property type="match status" value="1"/>
</dbReference>
<dbReference type="PANTHER" id="PTHR31126">
    <property type="entry name" value="TYROSINE-PROTEIN PHOSPHATASE"/>
    <property type="match status" value="1"/>
</dbReference>
<gene>
    <name evidence="3" type="ORF">EP51_09115</name>
</gene>
<reference evidence="3 4" key="1">
    <citation type="submission" date="2014-07" db="EMBL/GenBank/DDBJ databases">
        <title>Genome Sequence of Rhodococcus opacus Strain R7, a Biodegrader of Mono- and Polycyclic Aromatic Hydrocarbons.</title>
        <authorList>
            <person name="Di Gennaro P."/>
            <person name="Zampolli J."/>
            <person name="Presti I."/>
            <person name="Cappelletti M."/>
            <person name="D'Ursi P."/>
            <person name="Orro A."/>
            <person name="Mezzelani A."/>
            <person name="Milanesi L."/>
        </authorList>
    </citation>
    <scope>NUCLEOTIDE SEQUENCE [LARGE SCALE GENOMIC DNA]</scope>
    <source>
        <strain evidence="3 4">R7</strain>
    </source>
</reference>
<evidence type="ECO:0000256" key="1">
    <source>
        <dbReference type="ARBA" id="ARBA00009580"/>
    </source>
</evidence>
<dbReference type="GO" id="GO:0004721">
    <property type="term" value="F:phosphoprotein phosphatase activity"/>
    <property type="evidence" value="ECO:0007669"/>
    <property type="project" value="InterPro"/>
</dbReference>
<dbReference type="InterPro" id="IPR000387">
    <property type="entry name" value="Tyr_Pase_dom"/>
</dbReference>
<comment type="similarity">
    <text evidence="1">Belongs to the protein-tyrosine phosphatase family.</text>
</comment>
<dbReference type="InterPro" id="IPR026893">
    <property type="entry name" value="Tyr/Ser_Pase_IphP-type"/>
</dbReference>
<name>A0A076EMX1_RHOOP</name>
<dbReference type="InterPro" id="IPR029021">
    <property type="entry name" value="Prot-tyrosine_phosphatase-like"/>
</dbReference>
<dbReference type="eggNOG" id="COG2365">
    <property type="taxonomic scope" value="Bacteria"/>
</dbReference>
<organism evidence="3 4">
    <name type="scientific">Rhodococcus opacus</name>
    <name type="common">Nocardia opaca</name>
    <dbReference type="NCBI Taxonomy" id="37919"/>
    <lineage>
        <taxon>Bacteria</taxon>
        <taxon>Bacillati</taxon>
        <taxon>Actinomycetota</taxon>
        <taxon>Actinomycetes</taxon>
        <taxon>Mycobacteriales</taxon>
        <taxon>Nocardiaceae</taxon>
        <taxon>Rhodococcus</taxon>
    </lineage>
</organism>
<dbReference type="AlphaFoldDB" id="A0A076EMX1"/>
<dbReference type="Gene3D" id="3.90.190.10">
    <property type="entry name" value="Protein tyrosine phosphatase superfamily"/>
    <property type="match status" value="1"/>
</dbReference>
<dbReference type="PROSITE" id="PS50056">
    <property type="entry name" value="TYR_PHOSPHATASE_2"/>
    <property type="match status" value="1"/>
</dbReference>
<evidence type="ECO:0000259" key="2">
    <source>
        <dbReference type="PROSITE" id="PS50056"/>
    </source>
</evidence>
<dbReference type="EMBL" id="CP008947">
    <property type="protein sequence ID" value="AII04754.1"/>
    <property type="molecule type" value="Genomic_DNA"/>
</dbReference>
<dbReference type="Proteomes" id="UP000028488">
    <property type="component" value="Chromosome"/>
</dbReference>
<dbReference type="SUPFAM" id="SSF52799">
    <property type="entry name" value="(Phosphotyrosine protein) phosphatases II"/>
    <property type="match status" value="1"/>
</dbReference>
<proteinExistence type="inferred from homology"/>
<evidence type="ECO:0000313" key="3">
    <source>
        <dbReference type="EMBL" id="AII04754.1"/>
    </source>
</evidence>